<dbReference type="Proteomes" id="UP000032027">
    <property type="component" value="Chromosome"/>
</dbReference>
<dbReference type="KEGG" id="nid:NPIRD3C_0097"/>
<dbReference type="PATRIC" id="fig|1582439.9.peg.96"/>
<feature type="transmembrane region" description="Helical" evidence="1">
    <location>
        <begin position="283"/>
        <end position="301"/>
    </location>
</feature>
<proteinExistence type="predicted"/>
<keyword evidence="1" id="KW-0812">Transmembrane</keyword>
<keyword evidence="1" id="KW-0472">Membrane</keyword>
<feature type="transmembrane region" description="Helical" evidence="1">
    <location>
        <begin position="178"/>
        <end position="196"/>
    </location>
</feature>
<keyword evidence="1" id="KW-1133">Transmembrane helix</keyword>
<name>A0A0C5BSP1_9ARCH</name>
<feature type="transmembrane region" description="Helical" evidence="1">
    <location>
        <begin position="84"/>
        <end position="102"/>
    </location>
</feature>
<sequence>MEFHNEIFYTILVVGLLVRMLPQIILKLDTVDSYYNLTAAKQIWNERKIPSTLNSFLFKGTYSYPPLLHLIISPFVGKQKIPPTQFIGILFDFSSIVLLYYIISQTFGYEVALISSLVYAITPINIIESFSVTPRPMGWFFLNVFLLTVFFSISHFSILLLIISIFSVVGILLSHKMAAQSLFFTSISISIIFLIIDYRISFFILSSLPLGIISTIIISKGFYKKIFCGHISILRYHFRQGNYKGTKKFGNPIQILQRIPWLILFPVVFYFNDFIDLTLENSFLIIWGMFFLIISILWKFGDNYRYLVYGIIPLSVIFSEMILRLDFSIFIILISSVLILCFFRLAYFFQTNKTKRLISKDLLACFNYVNDNKNIQRISVVPFSLSYPASFYTNKLIFAADPSPEVWEKGKDYTGFPSNPNLLSFVVNKFQIFTFIIDTNDQNGLSLKSIIQKSPSLKSTILFAQGKFEIIRLSHNIS</sequence>
<reference evidence="3" key="1">
    <citation type="submission" date="2015-02" db="EMBL/GenBank/DDBJ databases">
        <title>Characterization of two novel Thaumarchaeota isolated from the Northern Adriatic Sea.</title>
        <authorList>
            <person name="Bayer B."/>
            <person name="Vojvoda J."/>
            <person name="Offre P."/>
            <person name="Srivastava A."/>
            <person name="Elisabeth N."/>
            <person name="Garcia J.A.L."/>
            <person name="Schleper C."/>
            <person name="Herndl G.J."/>
        </authorList>
    </citation>
    <scope>NUCLEOTIDE SEQUENCE [LARGE SCALE GENOMIC DNA]</scope>
    <source>
        <strain evidence="3">D3C</strain>
    </source>
</reference>
<accession>A0A0C5BSP1</accession>
<protein>
    <recommendedName>
        <fullName evidence="4">Glycosyltransferase RgtA/B/C/D-like domain-containing protein</fullName>
    </recommendedName>
</protein>
<feature type="transmembrane region" description="Helical" evidence="1">
    <location>
        <begin position="329"/>
        <end position="349"/>
    </location>
</feature>
<dbReference type="AlphaFoldDB" id="A0A0C5BSP1"/>
<keyword evidence="3" id="KW-1185">Reference proteome</keyword>
<evidence type="ECO:0000256" key="1">
    <source>
        <dbReference type="SAM" id="Phobius"/>
    </source>
</evidence>
<feature type="transmembrane region" description="Helical" evidence="1">
    <location>
        <begin position="255"/>
        <end position="271"/>
    </location>
</feature>
<dbReference type="HOGENOM" id="CLU_570624_0_0_2"/>
<reference evidence="2 3" key="2">
    <citation type="journal article" date="2016" name="ISME J.">
        <title>Physiological and genomic characterization of two novel marine thaumarchaeal strains indicates niche differentiation.</title>
        <authorList>
            <person name="Bayer B."/>
            <person name="Vojvoda J."/>
            <person name="Offre P."/>
            <person name="Alves R.J."/>
            <person name="Elisabeth N.H."/>
            <person name="Garcia J.A."/>
            <person name="Volland J.M."/>
            <person name="Srivastava A."/>
            <person name="Schleper C."/>
            <person name="Herndl G.J."/>
        </authorList>
    </citation>
    <scope>NUCLEOTIDE SEQUENCE [LARGE SCALE GENOMIC DNA]</scope>
    <source>
        <strain evidence="2 3">D3C</strain>
    </source>
</reference>
<organism evidence="2 3">
    <name type="scientific">Nitrosopumilus piranensis</name>
    <dbReference type="NCBI Taxonomy" id="1582439"/>
    <lineage>
        <taxon>Archaea</taxon>
        <taxon>Nitrososphaerota</taxon>
        <taxon>Nitrososphaeria</taxon>
        <taxon>Nitrosopumilales</taxon>
        <taxon>Nitrosopumilaceae</taxon>
        <taxon>Nitrosopumilus</taxon>
    </lineage>
</organism>
<feature type="transmembrane region" description="Helical" evidence="1">
    <location>
        <begin position="109"/>
        <end position="127"/>
    </location>
</feature>
<feature type="transmembrane region" description="Helical" evidence="1">
    <location>
        <begin position="139"/>
        <end position="166"/>
    </location>
</feature>
<dbReference type="EMBL" id="CP010868">
    <property type="protein sequence ID" value="AJM91321.1"/>
    <property type="molecule type" value="Genomic_DNA"/>
</dbReference>
<evidence type="ECO:0008006" key="4">
    <source>
        <dbReference type="Google" id="ProtNLM"/>
    </source>
</evidence>
<feature type="transmembrane region" description="Helical" evidence="1">
    <location>
        <begin position="202"/>
        <end position="223"/>
    </location>
</feature>
<reference evidence="2 3" key="3">
    <citation type="journal article" date="2019" name="Int. J. Syst. Evol. Microbiol.">
        <title>Nitrosopumilus adriaticus sp. nov. and Nitrosopumilus piranensis sp. nov., two ammonia-oxidizing archaea from the Adriatic Sea and members of the class Nitrososphaeria.</title>
        <authorList>
            <person name="Bayer B."/>
            <person name="Vojvoda J."/>
            <person name="Reinthaler T."/>
            <person name="Reyes C."/>
            <person name="Pinto M."/>
            <person name="Herndl G.J."/>
        </authorList>
    </citation>
    <scope>NUCLEOTIDE SEQUENCE [LARGE SCALE GENOMIC DNA]</scope>
    <source>
        <strain evidence="2 3">D3C</strain>
    </source>
</reference>
<feature type="transmembrane region" description="Helical" evidence="1">
    <location>
        <begin position="306"/>
        <end position="323"/>
    </location>
</feature>
<evidence type="ECO:0000313" key="2">
    <source>
        <dbReference type="EMBL" id="AJM91321.1"/>
    </source>
</evidence>
<dbReference type="STRING" id="1582439.NPIRD3C_0097"/>
<feature type="transmembrane region" description="Helical" evidence="1">
    <location>
        <begin position="7"/>
        <end position="26"/>
    </location>
</feature>
<gene>
    <name evidence="2" type="ORF">NPIRD3C_0097</name>
</gene>
<evidence type="ECO:0000313" key="3">
    <source>
        <dbReference type="Proteomes" id="UP000032027"/>
    </source>
</evidence>